<evidence type="ECO:0000313" key="2">
    <source>
        <dbReference type="Proteomes" id="UP000295055"/>
    </source>
</evidence>
<dbReference type="Proteomes" id="UP000295055">
    <property type="component" value="Unassembled WGS sequence"/>
</dbReference>
<evidence type="ECO:0000313" key="1">
    <source>
        <dbReference type="EMBL" id="TCT38477.1"/>
    </source>
</evidence>
<dbReference type="OrthoDB" id="6624462at2"/>
<dbReference type="RefSeq" id="WP_132494733.1">
    <property type="nucleotide sequence ID" value="NZ_SMAS01000001.1"/>
</dbReference>
<accession>A0A4R3NQG8</accession>
<protein>
    <submittedName>
        <fullName evidence="1">Uncharacterized protein</fullName>
    </submittedName>
</protein>
<sequence>MIITIFKVNSLANRYAEAIYQDVKARNGGEYFTMNVGNKVIEVAINNGAKSVRLLVDRYLLNALKQEKKSWKKAAVKVLKVCVINGVLTGYGREIWKSMINDMGNTLAEQGEFQ</sequence>
<gene>
    <name evidence="1" type="ORF">EC835_101483</name>
</gene>
<reference evidence="1 2" key="1">
    <citation type="submission" date="2019-03" db="EMBL/GenBank/DDBJ databases">
        <title>Genomic analyses of the natural microbiome of Caenorhabditis elegans.</title>
        <authorList>
            <person name="Samuel B."/>
        </authorList>
    </citation>
    <scope>NUCLEOTIDE SEQUENCE [LARGE SCALE GENOMIC DNA]</scope>
    <source>
        <strain evidence="1 2">JUb102</strain>
    </source>
</reference>
<comment type="caution">
    <text evidence="1">The sequence shown here is derived from an EMBL/GenBank/DDBJ whole genome shotgun (WGS) entry which is preliminary data.</text>
</comment>
<name>A0A4R3NQG8_9GAMM</name>
<proteinExistence type="predicted"/>
<dbReference type="AlphaFoldDB" id="A0A4R3NQG8"/>
<organism evidence="1 2">
    <name type="scientific">Providencia alcalifaciens</name>
    <dbReference type="NCBI Taxonomy" id="126385"/>
    <lineage>
        <taxon>Bacteria</taxon>
        <taxon>Pseudomonadati</taxon>
        <taxon>Pseudomonadota</taxon>
        <taxon>Gammaproteobacteria</taxon>
        <taxon>Enterobacterales</taxon>
        <taxon>Morganellaceae</taxon>
        <taxon>Providencia</taxon>
    </lineage>
</organism>
<dbReference type="EMBL" id="SMAS01000001">
    <property type="protein sequence ID" value="TCT38477.1"/>
    <property type="molecule type" value="Genomic_DNA"/>
</dbReference>